<feature type="region of interest" description="Disordered" evidence="1">
    <location>
        <begin position="259"/>
        <end position="304"/>
    </location>
</feature>
<dbReference type="Proteomes" id="UP000515211">
    <property type="component" value="Chromosome 8"/>
</dbReference>
<evidence type="ECO:0000313" key="3">
    <source>
        <dbReference type="RefSeq" id="XP_052108651.1"/>
    </source>
</evidence>
<evidence type="ECO:0000313" key="2">
    <source>
        <dbReference type="Proteomes" id="UP000515211"/>
    </source>
</evidence>
<evidence type="ECO:0000313" key="4">
    <source>
        <dbReference type="RefSeq" id="XP_052108652.1"/>
    </source>
</evidence>
<dbReference type="KEGG" id="adu:127741109"/>
<gene>
    <name evidence="3 4" type="primary">LOC127741109</name>
</gene>
<dbReference type="GeneID" id="127741109"/>
<reference evidence="2" key="1">
    <citation type="journal article" date="2016" name="Nat. Genet.">
        <title>The genome sequences of Arachis duranensis and Arachis ipaensis, the diploid ancestors of cultivated peanut.</title>
        <authorList>
            <person name="Bertioli D.J."/>
            <person name="Cannon S.B."/>
            <person name="Froenicke L."/>
            <person name="Huang G."/>
            <person name="Farmer A.D."/>
            <person name="Cannon E.K."/>
            <person name="Liu X."/>
            <person name="Gao D."/>
            <person name="Clevenger J."/>
            <person name="Dash S."/>
            <person name="Ren L."/>
            <person name="Moretzsohn M.C."/>
            <person name="Shirasawa K."/>
            <person name="Huang W."/>
            <person name="Vidigal B."/>
            <person name="Abernathy B."/>
            <person name="Chu Y."/>
            <person name="Niederhuth C.E."/>
            <person name="Umale P."/>
            <person name="Araujo A.C."/>
            <person name="Kozik A."/>
            <person name="Kim K.D."/>
            <person name="Burow M.D."/>
            <person name="Varshney R.K."/>
            <person name="Wang X."/>
            <person name="Zhang X."/>
            <person name="Barkley N."/>
            <person name="Guimaraes P.M."/>
            <person name="Isobe S."/>
            <person name="Guo B."/>
            <person name="Liao B."/>
            <person name="Stalker H.T."/>
            <person name="Schmitz R.J."/>
            <person name="Scheffler B.E."/>
            <person name="Leal-Bertioli S.C."/>
            <person name="Xun X."/>
            <person name="Jackson S.A."/>
            <person name="Michelmore R."/>
            <person name="Ozias-Akins P."/>
        </authorList>
    </citation>
    <scope>NUCLEOTIDE SEQUENCE [LARGE SCALE GENOMIC DNA]</scope>
    <source>
        <strain evidence="2">cv. V14167</strain>
    </source>
</reference>
<sequence>MPPTVLPDRQASLKLSLPLFLEMTKLFVISSSTRNNYSRLLYKCSSFVIKSFVEWWTKYYSQYSRTFDEIKKNSSIKIIQAVDGSPKKAPKRKVEATVQHKQPKKKIRKVSTKASKKIQSSSESPSDESEQSTQADLFAPSNESDSEDSSEITSFPHLIRKKPSQVETVTQSIPSSSAALEQNKQGNQSGSEPQEFHFSAQTIISAEPIQIILPSTAKTPTLVDLTQDQPPSLQVITISNPPSPINTDSLLQSSITQNLDSPIRETREVTPPPQKTPSTTTTIELSSSHDPESSKEAPDITSGLPDDELAKLVAVLTRITQEEEFPISNPTTEDQPTLSLPSDLNQRTLEQLTIVLRLLTHAPKEWIDHPDLNAFLSNILSSSLEFQVPPQLSSIIKRFTKVSNNSAIIQDRLQETRESSQN</sequence>
<reference evidence="3 4" key="2">
    <citation type="submission" date="2025-04" db="UniProtKB">
        <authorList>
            <consortium name="RefSeq"/>
        </authorList>
    </citation>
    <scope>IDENTIFICATION</scope>
    <source>
        <tissue evidence="3 4">Whole plant</tissue>
    </source>
</reference>
<proteinExistence type="predicted"/>
<organism evidence="2 3">
    <name type="scientific">Arachis duranensis</name>
    <name type="common">Wild peanut</name>
    <dbReference type="NCBI Taxonomy" id="130453"/>
    <lineage>
        <taxon>Eukaryota</taxon>
        <taxon>Viridiplantae</taxon>
        <taxon>Streptophyta</taxon>
        <taxon>Embryophyta</taxon>
        <taxon>Tracheophyta</taxon>
        <taxon>Spermatophyta</taxon>
        <taxon>Magnoliopsida</taxon>
        <taxon>eudicotyledons</taxon>
        <taxon>Gunneridae</taxon>
        <taxon>Pentapetalae</taxon>
        <taxon>rosids</taxon>
        <taxon>fabids</taxon>
        <taxon>Fabales</taxon>
        <taxon>Fabaceae</taxon>
        <taxon>Papilionoideae</taxon>
        <taxon>50 kb inversion clade</taxon>
        <taxon>dalbergioids sensu lato</taxon>
        <taxon>Dalbergieae</taxon>
        <taxon>Pterocarpus clade</taxon>
        <taxon>Arachis</taxon>
    </lineage>
</organism>
<dbReference type="RefSeq" id="XP_052108651.1">
    <property type="nucleotide sequence ID" value="XM_052252691.1"/>
</dbReference>
<feature type="region of interest" description="Disordered" evidence="1">
    <location>
        <begin position="83"/>
        <end position="194"/>
    </location>
</feature>
<feature type="compositionally biased region" description="Basic and acidic residues" evidence="1">
    <location>
        <begin position="287"/>
        <end position="298"/>
    </location>
</feature>
<feature type="region of interest" description="Disordered" evidence="1">
    <location>
        <begin position="323"/>
        <end position="342"/>
    </location>
</feature>
<name>A0A9C6T779_ARADU</name>
<accession>A0A9C6T779</accession>
<dbReference type="AlphaFoldDB" id="A0A9C6T779"/>
<keyword evidence="2" id="KW-1185">Reference proteome</keyword>
<evidence type="ECO:0000256" key="1">
    <source>
        <dbReference type="SAM" id="MobiDB-lite"/>
    </source>
</evidence>
<feature type="compositionally biased region" description="Polar residues" evidence="1">
    <location>
        <begin position="328"/>
        <end position="342"/>
    </location>
</feature>
<feature type="compositionally biased region" description="Basic residues" evidence="1">
    <location>
        <begin position="101"/>
        <end position="116"/>
    </location>
</feature>
<dbReference type="RefSeq" id="XP_052108652.1">
    <property type="nucleotide sequence ID" value="XM_052252692.1"/>
</dbReference>
<feature type="compositionally biased region" description="Polar residues" evidence="1">
    <location>
        <begin position="165"/>
        <end position="192"/>
    </location>
</feature>
<protein>
    <submittedName>
        <fullName evidence="3 4">Uncharacterized protein LOC127741109</fullName>
    </submittedName>
</protein>